<dbReference type="Proteomes" id="UP000310158">
    <property type="component" value="Unassembled WGS sequence"/>
</dbReference>
<evidence type="ECO:0000313" key="1">
    <source>
        <dbReference type="EMBL" id="THH17664.1"/>
    </source>
</evidence>
<dbReference type="AlphaFoldDB" id="A0A4S4LYF5"/>
<evidence type="ECO:0000313" key="2">
    <source>
        <dbReference type="Proteomes" id="UP000310158"/>
    </source>
</evidence>
<reference evidence="1 2" key="1">
    <citation type="submission" date="2019-02" db="EMBL/GenBank/DDBJ databases">
        <title>Genome sequencing of the rare red list fungi Bondarzewia mesenterica.</title>
        <authorList>
            <person name="Buettner E."/>
            <person name="Kellner H."/>
        </authorList>
    </citation>
    <scope>NUCLEOTIDE SEQUENCE [LARGE SCALE GENOMIC DNA]</scope>
    <source>
        <strain evidence="1 2">DSM 108281</strain>
    </source>
</reference>
<accession>A0A4S4LYF5</accession>
<dbReference type="EMBL" id="SGPL01000102">
    <property type="protein sequence ID" value="THH17664.1"/>
    <property type="molecule type" value="Genomic_DNA"/>
</dbReference>
<gene>
    <name evidence="1" type="ORF">EW146_g3193</name>
</gene>
<protein>
    <submittedName>
        <fullName evidence="1">Uncharacterized protein</fullName>
    </submittedName>
</protein>
<organism evidence="1 2">
    <name type="scientific">Bondarzewia mesenterica</name>
    <dbReference type="NCBI Taxonomy" id="1095465"/>
    <lineage>
        <taxon>Eukaryota</taxon>
        <taxon>Fungi</taxon>
        <taxon>Dikarya</taxon>
        <taxon>Basidiomycota</taxon>
        <taxon>Agaricomycotina</taxon>
        <taxon>Agaricomycetes</taxon>
        <taxon>Russulales</taxon>
        <taxon>Bondarzewiaceae</taxon>
        <taxon>Bondarzewia</taxon>
    </lineage>
</organism>
<comment type="caution">
    <text evidence="1">The sequence shown here is derived from an EMBL/GenBank/DDBJ whole genome shotgun (WGS) entry which is preliminary data.</text>
</comment>
<name>A0A4S4LYF5_9AGAM</name>
<keyword evidence="2" id="KW-1185">Reference proteome</keyword>
<sequence length="115" mass="12958">MSPIPQSLTSTTTYTRLPRLVTLSPDLTYAMPSFIERFNLPMVITKTKLTPEGVIHYGHSAMALLDFHDVIMSLEQYAQIEGALRQIGELGLTADVCQYRALTLKIEEDCRAIER</sequence>
<proteinExistence type="predicted"/>